<accession>A0A8R1J341</accession>
<reference evidence="3" key="1">
    <citation type="submission" date="2010-08" db="EMBL/GenBank/DDBJ databases">
        <authorList>
            <consortium name="Caenorhabditis japonica Sequencing Consortium"/>
            <person name="Wilson R.K."/>
        </authorList>
    </citation>
    <scope>NUCLEOTIDE SEQUENCE [LARGE SCALE GENOMIC DNA]</scope>
    <source>
        <strain evidence="3">DF5081</strain>
    </source>
</reference>
<dbReference type="EnsemblMetazoa" id="CJA42677.1">
    <property type="protein sequence ID" value="CJA42677.1"/>
    <property type="gene ID" value="WBGene00218525"/>
</dbReference>
<sequence length="129" mass="14789">MHFRSISHHPQNEKQQQQPGIKHNERKRKRKTRRESNHVRSRFQSGRQERKLRTPDCHVGMRARFAIPPIIEATALVQRQMALIVMTTDGRTGDGGVYVCVDRPGSHRRVDFSPSSSSFSSTRIIGLST</sequence>
<evidence type="ECO:0000313" key="3">
    <source>
        <dbReference type="Proteomes" id="UP000005237"/>
    </source>
</evidence>
<dbReference type="Proteomes" id="UP000005237">
    <property type="component" value="Unassembled WGS sequence"/>
</dbReference>
<organism evidence="2 3">
    <name type="scientific">Caenorhabditis japonica</name>
    <dbReference type="NCBI Taxonomy" id="281687"/>
    <lineage>
        <taxon>Eukaryota</taxon>
        <taxon>Metazoa</taxon>
        <taxon>Ecdysozoa</taxon>
        <taxon>Nematoda</taxon>
        <taxon>Chromadorea</taxon>
        <taxon>Rhabditida</taxon>
        <taxon>Rhabditina</taxon>
        <taxon>Rhabditomorpha</taxon>
        <taxon>Rhabditoidea</taxon>
        <taxon>Rhabditidae</taxon>
        <taxon>Peloderinae</taxon>
        <taxon>Caenorhabditis</taxon>
    </lineage>
</organism>
<reference evidence="2" key="2">
    <citation type="submission" date="2022-06" db="UniProtKB">
        <authorList>
            <consortium name="EnsemblMetazoa"/>
        </authorList>
    </citation>
    <scope>IDENTIFICATION</scope>
    <source>
        <strain evidence="2">DF5081</strain>
    </source>
</reference>
<evidence type="ECO:0000313" key="2">
    <source>
        <dbReference type="EnsemblMetazoa" id="CJA42677.1"/>
    </source>
</evidence>
<dbReference type="AlphaFoldDB" id="A0A8R1J341"/>
<keyword evidence="3" id="KW-1185">Reference proteome</keyword>
<proteinExistence type="predicted"/>
<protein>
    <submittedName>
        <fullName evidence="2">Uncharacterized protein</fullName>
    </submittedName>
</protein>
<evidence type="ECO:0000256" key="1">
    <source>
        <dbReference type="SAM" id="MobiDB-lite"/>
    </source>
</evidence>
<feature type="region of interest" description="Disordered" evidence="1">
    <location>
        <begin position="1"/>
        <end position="55"/>
    </location>
</feature>
<name>A0A8R1J341_CAEJA</name>
<feature type="compositionally biased region" description="Basic residues" evidence="1">
    <location>
        <begin position="24"/>
        <end position="33"/>
    </location>
</feature>